<dbReference type="InterPro" id="IPR033138">
    <property type="entry name" value="Cu_oxidase_CS"/>
</dbReference>
<feature type="domain" description="Plastocyanin-like" evidence="6">
    <location>
        <begin position="214"/>
        <end position="377"/>
    </location>
</feature>
<evidence type="ECO:0000259" key="7">
    <source>
        <dbReference type="Pfam" id="PF07731"/>
    </source>
</evidence>
<dbReference type="PANTHER" id="PTHR11709">
    <property type="entry name" value="MULTI-COPPER OXIDASE"/>
    <property type="match status" value="1"/>
</dbReference>
<accession>A0A6A5YSU9</accession>
<dbReference type="PROSITE" id="PS00080">
    <property type="entry name" value="MULTICOPPER_OXIDASE2"/>
    <property type="match status" value="1"/>
</dbReference>
<keyword evidence="3" id="KW-0560">Oxidoreductase</keyword>
<protein>
    <submittedName>
        <fullName evidence="9">Putative multicopper oxidase, type 1</fullName>
    </submittedName>
</protein>
<dbReference type="Pfam" id="PF07731">
    <property type="entry name" value="Cu-oxidase_2"/>
    <property type="match status" value="1"/>
</dbReference>
<feature type="domain" description="Plastocyanin-like" evidence="8">
    <location>
        <begin position="88"/>
        <end position="203"/>
    </location>
</feature>
<dbReference type="InterPro" id="IPR011707">
    <property type="entry name" value="Cu-oxidase-like_N"/>
</dbReference>
<dbReference type="SUPFAM" id="SSF49503">
    <property type="entry name" value="Cupredoxins"/>
    <property type="match status" value="3"/>
</dbReference>
<gene>
    <name evidence="9" type="ORF">BDV96DRAFT_501493</name>
</gene>
<evidence type="ECO:0000256" key="4">
    <source>
        <dbReference type="ARBA" id="ARBA00023008"/>
    </source>
</evidence>
<dbReference type="InterPro" id="IPR002355">
    <property type="entry name" value="Cu_oxidase_Cu_BS"/>
</dbReference>
<dbReference type="GO" id="GO:0016491">
    <property type="term" value="F:oxidoreductase activity"/>
    <property type="evidence" value="ECO:0007669"/>
    <property type="project" value="UniProtKB-KW"/>
</dbReference>
<dbReference type="CDD" id="cd13886">
    <property type="entry name" value="CuRO_2_MCO_like_1"/>
    <property type="match status" value="1"/>
</dbReference>
<dbReference type="InterPro" id="IPR011706">
    <property type="entry name" value="Cu-oxidase_C"/>
</dbReference>
<keyword evidence="5" id="KW-0812">Transmembrane</keyword>
<keyword evidence="5" id="KW-0472">Membrane</keyword>
<evidence type="ECO:0000256" key="2">
    <source>
        <dbReference type="ARBA" id="ARBA00022723"/>
    </source>
</evidence>
<feature type="domain" description="Plastocyanin-like" evidence="7">
    <location>
        <begin position="451"/>
        <end position="593"/>
    </location>
</feature>
<evidence type="ECO:0000259" key="8">
    <source>
        <dbReference type="Pfam" id="PF07732"/>
    </source>
</evidence>
<evidence type="ECO:0000313" key="9">
    <source>
        <dbReference type="EMBL" id="KAF2110063.1"/>
    </source>
</evidence>
<sequence length="632" mass="71776">MEELEWEPKASQSRWQRWRASWLRIVVIGIVVIWTLGFILHSFFASRKTSTTPSELKTAILRPEEDYILDPEWKFDAGPAMREYRWTITDAELNPDGVYRPMILINGMFPGPLIECNEGDSIVVHVHNEATNATSIHWHGLYQNGTNWMDGTIGITQCPIAPGQSLTYRFDVEGQSGTYWYHSHMSVQASDGLYGPIVIHAKNEKELQKVPYEEDRVVMVSDHYYDLSSSLMMQYLAPDNENSEPVPPSALIDGRNVRDCSKLPGRRCDAANLSNTLFDLPSDKNTRLRIINAGAFAEFQLQIDEHEFSITEVDGTDVHPQSIHRLNINPAQRYSIILTPPNPNKGLYWMRARMITHCFAYENPELQEAEVRAIIRYWAPGTSLTPESLDWPEIIEVECRDLNTSALEPVEAIAAPDKADDQIYLRSNFEIGAWKLSRGFLNSSSYRSSPSSPSLNRLVDGYSKREDKYINALESIPYGINSAVFDSKTELVYQTTGIRTIDILIQNFDDGNHPFHLHGYKFFVLAQGHGYPPKDLYSNLNLTNPLRRDTASVEHFGWTLIRFVADNSGIWAFHCHISWHSEAGLLMQFLTRADEVVKWTLPDDVKDLCKAEGIEKGMGPDDSIWAGSTISP</sequence>
<dbReference type="PROSITE" id="PS00079">
    <property type="entry name" value="MULTICOPPER_OXIDASE1"/>
    <property type="match status" value="1"/>
</dbReference>
<evidence type="ECO:0000256" key="3">
    <source>
        <dbReference type="ARBA" id="ARBA00023002"/>
    </source>
</evidence>
<dbReference type="Proteomes" id="UP000799770">
    <property type="component" value="Unassembled WGS sequence"/>
</dbReference>
<dbReference type="Pfam" id="PF00394">
    <property type="entry name" value="Cu-oxidase"/>
    <property type="match status" value="1"/>
</dbReference>
<evidence type="ECO:0000256" key="5">
    <source>
        <dbReference type="SAM" id="Phobius"/>
    </source>
</evidence>
<dbReference type="CDD" id="cd13857">
    <property type="entry name" value="CuRO_1_Diphenol_Ox"/>
    <property type="match status" value="1"/>
</dbReference>
<dbReference type="GO" id="GO:0005507">
    <property type="term" value="F:copper ion binding"/>
    <property type="evidence" value="ECO:0007669"/>
    <property type="project" value="InterPro"/>
</dbReference>
<evidence type="ECO:0000256" key="1">
    <source>
        <dbReference type="ARBA" id="ARBA00010609"/>
    </source>
</evidence>
<name>A0A6A5YSU9_9PLEO</name>
<evidence type="ECO:0000313" key="10">
    <source>
        <dbReference type="Proteomes" id="UP000799770"/>
    </source>
</evidence>
<dbReference type="CDD" id="cd13910">
    <property type="entry name" value="CuRO_3_MCO_like_4"/>
    <property type="match status" value="1"/>
</dbReference>
<keyword evidence="5" id="KW-1133">Transmembrane helix</keyword>
<proteinExistence type="inferred from homology"/>
<reference evidence="9" key="1">
    <citation type="journal article" date="2020" name="Stud. Mycol.">
        <title>101 Dothideomycetes genomes: a test case for predicting lifestyles and emergence of pathogens.</title>
        <authorList>
            <person name="Haridas S."/>
            <person name="Albert R."/>
            <person name="Binder M."/>
            <person name="Bloem J."/>
            <person name="Labutti K."/>
            <person name="Salamov A."/>
            <person name="Andreopoulos B."/>
            <person name="Baker S."/>
            <person name="Barry K."/>
            <person name="Bills G."/>
            <person name="Bluhm B."/>
            <person name="Cannon C."/>
            <person name="Castanera R."/>
            <person name="Culley D."/>
            <person name="Daum C."/>
            <person name="Ezra D."/>
            <person name="Gonzalez J."/>
            <person name="Henrissat B."/>
            <person name="Kuo A."/>
            <person name="Liang C."/>
            <person name="Lipzen A."/>
            <person name="Lutzoni F."/>
            <person name="Magnuson J."/>
            <person name="Mondo S."/>
            <person name="Nolan M."/>
            <person name="Ohm R."/>
            <person name="Pangilinan J."/>
            <person name="Park H.-J."/>
            <person name="Ramirez L."/>
            <person name="Alfaro M."/>
            <person name="Sun H."/>
            <person name="Tritt A."/>
            <person name="Yoshinaga Y."/>
            <person name="Zwiers L.-H."/>
            <person name="Turgeon B."/>
            <person name="Goodwin S."/>
            <person name="Spatafora J."/>
            <person name="Crous P."/>
            <person name="Grigoriev I."/>
        </authorList>
    </citation>
    <scope>NUCLEOTIDE SEQUENCE</scope>
    <source>
        <strain evidence="9">CBS 627.86</strain>
    </source>
</reference>
<dbReference type="InterPro" id="IPR001117">
    <property type="entry name" value="Cu-oxidase_2nd"/>
</dbReference>
<keyword evidence="4" id="KW-0186">Copper</keyword>
<organism evidence="9 10">
    <name type="scientific">Lophiotrema nucula</name>
    <dbReference type="NCBI Taxonomy" id="690887"/>
    <lineage>
        <taxon>Eukaryota</taxon>
        <taxon>Fungi</taxon>
        <taxon>Dikarya</taxon>
        <taxon>Ascomycota</taxon>
        <taxon>Pezizomycotina</taxon>
        <taxon>Dothideomycetes</taxon>
        <taxon>Pleosporomycetidae</taxon>
        <taxon>Pleosporales</taxon>
        <taxon>Lophiotremataceae</taxon>
        <taxon>Lophiotrema</taxon>
    </lineage>
</organism>
<feature type="transmembrane region" description="Helical" evidence="5">
    <location>
        <begin position="21"/>
        <end position="44"/>
    </location>
</feature>
<dbReference type="PANTHER" id="PTHR11709:SF414">
    <property type="entry name" value="ADR239WP"/>
    <property type="match status" value="1"/>
</dbReference>
<dbReference type="InterPro" id="IPR045087">
    <property type="entry name" value="Cu-oxidase_fam"/>
</dbReference>
<keyword evidence="2" id="KW-0479">Metal-binding</keyword>
<evidence type="ECO:0000259" key="6">
    <source>
        <dbReference type="Pfam" id="PF00394"/>
    </source>
</evidence>
<dbReference type="AlphaFoldDB" id="A0A6A5YSU9"/>
<dbReference type="Pfam" id="PF07732">
    <property type="entry name" value="Cu-oxidase_3"/>
    <property type="match status" value="1"/>
</dbReference>
<dbReference type="FunFam" id="2.60.40.420:FF:000071">
    <property type="entry name" value="Conidial pigment biosynthesis oxidase Abr1/brown 1"/>
    <property type="match status" value="1"/>
</dbReference>
<dbReference type="Gene3D" id="2.60.40.420">
    <property type="entry name" value="Cupredoxins - blue copper proteins"/>
    <property type="match status" value="3"/>
</dbReference>
<dbReference type="EMBL" id="ML977339">
    <property type="protein sequence ID" value="KAF2110063.1"/>
    <property type="molecule type" value="Genomic_DNA"/>
</dbReference>
<dbReference type="InterPro" id="IPR008972">
    <property type="entry name" value="Cupredoxin"/>
</dbReference>
<dbReference type="OrthoDB" id="2121828at2759"/>
<comment type="similarity">
    <text evidence="1">Belongs to the multicopper oxidase family.</text>
</comment>
<keyword evidence="10" id="KW-1185">Reference proteome</keyword>